<name>A0A6G0WI75_9STRA</name>
<keyword evidence="6" id="KW-0862">Zinc</keyword>
<dbReference type="Gene3D" id="3.30.40.10">
    <property type="entry name" value="Zinc/RING finger domain, C3HC4 (zinc finger)"/>
    <property type="match status" value="1"/>
</dbReference>
<dbReference type="SMART" id="SM00184">
    <property type="entry name" value="RING"/>
    <property type="match status" value="1"/>
</dbReference>
<dbReference type="GO" id="GO:0000209">
    <property type="term" value="P:protein polyubiquitination"/>
    <property type="evidence" value="ECO:0007669"/>
    <property type="project" value="TreeGrafter"/>
</dbReference>
<evidence type="ECO:0000256" key="4">
    <source>
        <dbReference type="ARBA" id="ARBA00022723"/>
    </source>
</evidence>
<dbReference type="PANTHER" id="PTHR46077">
    <property type="entry name" value="E3 UBIQUITIN-PROTEIN LIGASE TOPORS"/>
    <property type="match status" value="1"/>
</dbReference>
<dbReference type="InterPro" id="IPR013083">
    <property type="entry name" value="Znf_RING/FYVE/PHD"/>
</dbReference>
<keyword evidence="5 9" id="KW-0863">Zinc-finger</keyword>
<dbReference type="GO" id="GO:0061630">
    <property type="term" value="F:ubiquitin protein ligase activity"/>
    <property type="evidence" value="ECO:0007669"/>
    <property type="project" value="UniProtKB-EC"/>
</dbReference>
<dbReference type="InterPro" id="IPR017907">
    <property type="entry name" value="Znf_RING_CS"/>
</dbReference>
<evidence type="ECO:0000256" key="8">
    <source>
        <dbReference type="ARBA" id="ARBA00023163"/>
    </source>
</evidence>
<keyword evidence="4" id="KW-0479">Metal-binding</keyword>
<feature type="region of interest" description="Disordered" evidence="10">
    <location>
        <begin position="151"/>
        <end position="181"/>
    </location>
</feature>
<feature type="region of interest" description="Disordered" evidence="10">
    <location>
        <begin position="1"/>
        <end position="25"/>
    </location>
</feature>
<organism evidence="12 13">
    <name type="scientific">Aphanomyces euteiches</name>
    <dbReference type="NCBI Taxonomy" id="100861"/>
    <lineage>
        <taxon>Eukaryota</taxon>
        <taxon>Sar</taxon>
        <taxon>Stramenopiles</taxon>
        <taxon>Oomycota</taxon>
        <taxon>Saprolegniomycetes</taxon>
        <taxon>Saprolegniales</taxon>
        <taxon>Verrucalvaceae</taxon>
        <taxon>Aphanomyces</taxon>
    </lineage>
</organism>
<feature type="compositionally biased region" description="Basic residues" evidence="10">
    <location>
        <begin position="158"/>
        <end position="170"/>
    </location>
</feature>
<dbReference type="PROSITE" id="PS00518">
    <property type="entry name" value="ZF_RING_1"/>
    <property type="match status" value="1"/>
</dbReference>
<dbReference type="EC" id="2.3.2.27" evidence="2"/>
<evidence type="ECO:0000256" key="7">
    <source>
        <dbReference type="ARBA" id="ARBA00023015"/>
    </source>
</evidence>
<dbReference type="Pfam" id="PF13920">
    <property type="entry name" value="zf-C3HC4_3"/>
    <property type="match status" value="1"/>
</dbReference>
<dbReference type="EMBL" id="VJMJ01000204">
    <property type="protein sequence ID" value="KAF0726917.1"/>
    <property type="molecule type" value="Genomic_DNA"/>
</dbReference>
<feature type="compositionally biased region" description="Basic and acidic residues" evidence="10">
    <location>
        <begin position="13"/>
        <end position="25"/>
    </location>
</feature>
<evidence type="ECO:0000259" key="11">
    <source>
        <dbReference type="PROSITE" id="PS50089"/>
    </source>
</evidence>
<reference evidence="12 13" key="1">
    <citation type="submission" date="2019-07" db="EMBL/GenBank/DDBJ databases">
        <title>Genomics analysis of Aphanomyces spp. identifies a new class of oomycete effector associated with host adaptation.</title>
        <authorList>
            <person name="Gaulin E."/>
        </authorList>
    </citation>
    <scope>NUCLEOTIDE SEQUENCE [LARGE SCALE GENOMIC DNA]</scope>
    <source>
        <strain evidence="12 13">ATCC 201684</strain>
    </source>
</reference>
<comment type="catalytic activity">
    <reaction evidence="1">
        <text>S-ubiquitinyl-[E2 ubiquitin-conjugating enzyme]-L-cysteine + [acceptor protein]-L-lysine = [E2 ubiquitin-conjugating enzyme]-L-cysteine + N(6)-ubiquitinyl-[acceptor protein]-L-lysine.</text>
        <dbReference type="EC" id="2.3.2.27"/>
    </reaction>
</comment>
<evidence type="ECO:0000256" key="5">
    <source>
        <dbReference type="ARBA" id="ARBA00022771"/>
    </source>
</evidence>
<keyword evidence="8" id="KW-0804">Transcription</keyword>
<evidence type="ECO:0000256" key="10">
    <source>
        <dbReference type="SAM" id="MobiDB-lite"/>
    </source>
</evidence>
<comment type="caution">
    <text evidence="12">The sequence shown here is derived from an EMBL/GenBank/DDBJ whole genome shotgun (WGS) entry which is preliminary data.</text>
</comment>
<evidence type="ECO:0000256" key="3">
    <source>
        <dbReference type="ARBA" id="ARBA00022679"/>
    </source>
</evidence>
<evidence type="ECO:0000313" key="13">
    <source>
        <dbReference type="Proteomes" id="UP000481153"/>
    </source>
</evidence>
<dbReference type="PANTHER" id="PTHR46077:SF1">
    <property type="entry name" value="TOP1 BINDING ARGININE_SERINE RICH PROTEIN, E3 UBIQUITIN LIGASE"/>
    <property type="match status" value="1"/>
</dbReference>
<keyword evidence="7" id="KW-0805">Transcription regulation</keyword>
<keyword evidence="3" id="KW-0808">Transferase</keyword>
<gene>
    <name evidence="12" type="ORF">Ae201684_014909</name>
</gene>
<evidence type="ECO:0000256" key="6">
    <source>
        <dbReference type="ARBA" id="ARBA00022833"/>
    </source>
</evidence>
<proteinExistence type="predicted"/>
<accession>A0A6G0WI75</accession>
<sequence>MPGRSRFFAPKSEAPRQKDLPGEGTNYERNEEIMKEEPTCVICLEGKKNQSFIDCSHAFCHACIVEWAKFSSSCPLCKSHFQVIWNVATKMSTSVSPVQRLETTEDTFEFAPSDHTYGYDTNDGFVVPDDFVEFDDSTDLELLEVQSRDDNMSGTMRLRSRRQRRLQRQRHHDEVSLEDEQITQRRRSRRLIIHDDDVHICERSRRVSKYFCKSSST</sequence>
<evidence type="ECO:0000256" key="2">
    <source>
        <dbReference type="ARBA" id="ARBA00012483"/>
    </source>
</evidence>
<feature type="domain" description="RING-type" evidence="11">
    <location>
        <begin position="40"/>
        <end position="78"/>
    </location>
</feature>
<dbReference type="AlphaFoldDB" id="A0A6G0WI75"/>
<dbReference type="InterPro" id="IPR001841">
    <property type="entry name" value="Znf_RING"/>
</dbReference>
<dbReference type="SUPFAM" id="SSF57850">
    <property type="entry name" value="RING/U-box"/>
    <property type="match status" value="1"/>
</dbReference>
<dbReference type="GO" id="GO:0008270">
    <property type="term" value="F:zinc ion binding"/>
    <property type="evidence" value="ECO:0007669"/>
    <property type="project" value="UniProtKB-KW"/>
</dbReference>
<dbReference type="GO" id="GO:0006513">
    <property type="term" value="P:protein monoubiquitination"/>
    <property type="evidence" value="ECO:0007669"/>
    <property type="project" value="TreeGrafter"/>
</dbReference>
<evidence type="ECO:0000313" key="12">
    <source>
        <dbReference type="EMBL" id="KAF0726917.1"/>
    </source>
</evidence>
<keyword evidence="13" id="KW-1185">Reference proteome</keyword>
<protein>
    <recommendedName>
        <fullName evidence="2">RING-type E3 ubiquitin transferase</fullName>
        <ecNumber evidence="2">2.3.2.27</ecNumber>
    </recommendedName>
</protein>
<evidence type="ECO:0000256" key="1">
    <source>
        <dbReference type="ARBA" id="ARBA00000900"/>
    </source>
</evidence>
<evidence type="ECO:0000256" key="9">
    <source>
        <dbReference type="PROSITE-ProRule" id="PRU00175"/>
    </source>
</evidence>
<dbReference type="Proteomes" id="UP000481153">
    <property type="component" value="Unassembled WGS sequence"/>
</dbReference>
<dbReference type="PROSITE" id="PS50089">
    <property type="entry name" value="ZF_RING_2"/>
    <property type="match status" value="1"/>
</dbReference>